<gene>
    <name evidence="2" type="ORF">HMPREF1317_0982</name>
</gene>
<organism evidence="2 3">
    <name type="scientific">Schaalia georgiae F0490</name>
    <dbReference type="NCBI Taxonomy" id="1125717"/>
    <lineage>
        <taxon>Bacteria</taxon>
        <taxon>Bacillati</taxon>
        <taxon>Actinomycetota</taxon>
        <taxon>Actinomycetes</taxon>
        <taxon>Actinomycetales</taxon>
        <taxon>Actinomycetaceae</taxon>
        <taxon>Schaalia</taxon>
    </lineage>
</organism>
<feature type="compositionally biased region" description="Basic residues" evidence="1">
    <location>
        <begin position="160"/>
        <end position="169"/>
    </location>
</feature>
<dbReference type="PATRIC" id="fig|1125717.3.peg.924"/>
<protein>
    <submittedName>
        <fullName evidence="2">Uncharacterized protein</fullName>
    </submittedName>
</protein>
<dbReference type="AlphaFoldDB" id="J0NGM9"/>
<proteinExistence type="predicted"/>
<feature type="region of interest" description="Disordered" evidence="1">
    <location>
        <begin position="25"/>
        <end position="178"/>
    </location>
</feature>
<sequence>MGIRQPVFHGAPFRRRLTRRIRPLLCSRHHPRQGNALDDARGPGALRSGRRSPPGGGNRFRSGHGRSPRPRGALAGGNGALPMLRLTLGRRDGGNNTRIALRRPRRRRGRNSALPTPRLHHPLGRPLRRGRRLRGPGTPRRGRRAPRRPGRSDGNGTRITPRRPRRWRGRNSALPALG</sequence>
<comment type="caution">
    <text evidence="2">The sequence shown here is derived from an EMBL/GenBank/DDBJ whole genome shotgun (WGS) entry which is preliminary data.</text>
</comment>
<evidence type="ECO:0000256" key="1">
    <source>
        <dbReference type="SAM" id="MobiDB-lite"/>
    </source>
</evidence>
<evidence type="ECO:0000313" key="3">
    <source>
        <dbReference type="Proteomes" id="UP000004578"/>
    </source>
</evidence>
<feature type="compositionally biased region" description="Basic residues" evidence="1">
    <location>
        <begin position="100"/>
        <end position="110"/>
    </location>
</feature>
<name>J0NGM9_9ACTO</name>
<keyword evidence="3" id="KW-1185">Reference proteome</keyword>
<reference evidence="2 3" key="1">
    <citation type="submission" date="2012-05" db="EMBL/GenBank/DDBJ databases">
        <authorList>
            <person name="Harkins D.M."/>
            <person name="Madupu R."/>
            <person name="Durkin A.S."/>
            <person name="Torralba M."/>
            <person name="Methe B."/>
            <person name="Sutton G.G."/>
            <person name="Nelson K.E."/>
        </authorList>
    </citation>
    <scope>NUCLEOTIDE SEQUENCE [LARGE SCALE GENOMIC DNA]</scope>
    <source>
        <strain evidence="2 3">F0490</strain>
    </source>
</reference>
<evidence type="ECO:0000313" key="2">
    <source>
        <dbReference type="EMBL" id="EJF46209.1"/>
    </source>
</evidence>
<accession>J0NGM9</accession>
<feature type="compositionally biased region" description="Basic residues" evidence="1">
    <location>
        <begin position="118"/>
        <end position="149"/>
    </location>
</feature>
<dbReference type="EMBL" id="AKFS01000143">
    <property type="protein sequence ID" value="EJF46209.1"/>
    <property type="molecule type" value="Genomic_DNA"/>
</dbReference>
<feature type="compositionally biased region" description="Low complexity" evidence="1">
    <location>
        <begin position="42"/>
        <end position="53"/>
    </location>
</feature>
<dbReference type="Proteomes" id="UP000004578">
    <property type="component" value="Unassembled WGS sequence"/>
</dbReference>